<dbReference type="CDD" id="cd13127">
    <property type="entry name" value="MATE_tuaB_like"/>
    <property type="match status" value="1"/>
</dbReference>
<evidence type="ECO:0000256" key="3">
    <source>
        <dbReference type="ARBA" id="ARBA00022475"/>
    </source>
</evidence>
<evidence type="ECO:0000256" key="4">
    <source>
        <dbReference type="ARBA" id="ARBA00022692"/>
    </source>
</evidence>
<evidence type="ECO:0000313" key="8">
    <source>
        <dbReference type="EMBL" id="QTF09269.1"/>
    </source>
</evidence>
<keyword evidence="3" id="KW-1003">Cell membrane</keyword>
<dbReference type="Proteomes" id="UP000671960">
    <property type="component" value="Chromosome"/>
</dbReference>
<reference evidence="8 9" key="1">
    <citation type="submission" date="2020-03" db="EMBL/GenBank/DDBJ databases">
        <authorList>
            <person name="Bakhshi Ganjeh M."/>
        </authorList>
    </citation>
    <scope>NUCLEOTIDE SEQUENCE [LARGE SCALE GENOMIC DNA]</scope>
    <source>
        <strain evidence="9">Iran 50</strain>
    </source>
</reference>
<protein>
    <submittedName>
        <fullName evidence="8">MOP flippase family protein</fullName>
    </submittedName>
</protein>
<evidence type="ECO:0000256" key="6">
    <source>
        <dbReference type="ARBA" id="ARBA00023136"/>
    </source>
</evidence>
<organism evidence="8 9">
    <name type="scientific">Brenneria izadpanahii</name>
    <dbReference type="NCBI Taxonomy" id="2722756"/>
    <lineage>
        <taxon>Bacteria</taxon>
        <taxon>Pseudomonadati</taxon>
        <taxon>Pseudomonadota</taxon>
        <taxon>Gammaproteobacteria</taxon>
        <taxon>Enterobacterales</taxon>
        <taxon>Pectobacteriaceae</taxon>
        <taxon>Brenneria</taxon>
    </lineage>
</organism>
<keyword evidence="6 7" id="KW-0472">Membrane</keyword>
<dbReference type="NCBIfam" id="NF007773">
    <property type="entry name" value="PRK10459.1"/>
    <property type="match status" value="1"/>
</dbReference>
<feature type="transmembrane region" description="Helical" evidence="7">
    <location>
        <begin position="323"/>
        <end position="344"/>
    </location>
</feature>
<dbReference type="RefSeq" id="WP_208227771.1">
    <property type="nucleotide sequence ID" value="NZ_CP050854.1"/>
</dbReference>
<feature type="transmembrane region" description="Helical" evidence="7">
    <location>
        <begin position="351"/>
        <end position="369"/>
    </location>
</feature>
<comment type="subcellular location">
    <subcellularLocation>
        <location evidence="1">Cell membrane</location>
        <topology evidence="1">Multi-pass membrane protein</topology>
    </subcellularLocation>
</comment>
<feature type="transmembrane region" description="Helical" evidence="7">
    <location>
        <begin position="149"/>
        <end position="174"/>
    </location>
</feature>
<keyword evidence="5 7" id="KW-1133">Transmembrane helix</keyword>
<dbReference type="PANTHER" id="PTHR30250">
    <property type="entry name" value="PST FAMILY PREDICTED COLANIC ACID TRANSPORTER"/>
    <property type="match status" value="1"/>
</dbReference>
<evidence type="ECO:0000256" key="7">
    <source>
        <dbReference type="SAM" id="Phobius"/>
    </source>
</evidence>
<gene>
    <name evidence="8" type="ORF">HC231_16190</name>
</gene>
<evidence type="ECO:0000256" key="1">
    <source>
        <dbReference type="ARBA" id="ARBA00004651"/>
    </source>
</evidence>
<name>A0ABX7UU07_9GAMM</name>
<feature type="transmembrane region" description="Helical" evidence="7">
    <location>
        <begin position="381"/>
        <end position="401"/>
    </location>
</feature>
<feature type="transmembrane region" description="Helical" evidence="7">
    <location>
        <begin position="37"/>
        <end position="54"/>
    </location>
</feature>
<evidence type="ECO:0000313" key="9">
    <source>
        <dbReference type="Proteomes" id="UP000671960"/>
    </source>
</evidence>
<evidence type="ECO:0000256" key="2">
    <source>
        <dbReference type="ARBA" id="ARBA00007430"/>
    </source>
</evidence>
<proteinExistence type="inferred from homology"/>
<comment type="similarity">
    <text evidence="2">Belongs to the polysaccharide synthase family.</text>
</comment>
<dbReference type="EMBL" id="CP050854">
    <property type="protein sequence ID" value="QTF09269.1"/>
    <property type="molecule type" value="Genomic_DNA"/>
</dbReference>
<evidence type="ECO:0000256" key="5">
    <source>
        <dbReference type="ARBA" id="ARBA00022989"/>
    </source>
</evidence>
<dbReference type="Pfam" id="PF13440">
    <property type="entry name" value="Polysacc_synt_3"/>
    <property type="match status" value="1"/>
</dbReference>
<accession>A0ABX7UU07</accession>
<feature type="transmembrane region" description="Helical" evidence="7">
    <location>
        <begin position="285"/>
        <end position="303"/>
    </location>
</feature>
<keyword evidence="4 7" id="KW-0812">Transmembrane</keyword>
<dbReference type="InterPro" id="IPR050833">
    <property type="entry name" value="Poly_Biosynth_Transport"/>
</dbReference>
<feature type="transmembrane region" description="Helical" evidence="7">
    <location>
        <begin position="408"/>
        <end position="431"/>
    </location>
</feature>
<dbReference type="PANTHER" id="PTHR30250:SF10">
    <property type="entry name" value="LIPOPOLYSACCHARIDE BIOSYNTHESIS PROTEIN WZXC"/>
    <property type="match status" value="1"/>
</dbReference>
<feature type="transmembrane region" description="Helical" evidence="7">
    <location>
        <begin position="75"/>
        <end position="97"/>
    </location>
</feature>
<keyword evidence="9" id="KW-1185">Reference proteome</keyword>
<feature type="transmembrane region" description="Helical" evidence="7">
    <location>
        <begin position="443"/>
        <end position="463"/>
    </location>
</feature>
<sequence length="485" mass="54952">MSILSNTKWVALSQGTKILVQLLNIVVLARLLPPEEYGLMAMALVVVNLAMLVRDLGTSAAIIQRKDLTDRTVNAVFWLNVFMGLGVCLFIIILSPFISDFFGEKKLQFILFLLAFSFPLGSCSATHLSLLERKSEFKKVAGIEVRSSLCAFIVAVAMAVIGFGVLSLVFQIIVLNMLSTLQLWVVSEWRPSVKRLWDKDELKEIFGFSANLTGFNIINYFSRNADSMIIGHYMSSLILGAYSLAYRIMLFPLQSLTFVITRSLFPVLSRNQDNPEEIKKTYCNVFYYILLIVMPLMLGMALLSKEFVSFVFGDKWNLTAEILTWLAPTAIIQSVLSVSGTIFMSKGRTNILMILGIVGAVLQVTAFILGVRFDIVTFTKLYFLANLFNFFPVMFCIHTLIRFSVKDLFIKVLPVILSSALMALCLFLYRFYSFSYSFSSSNYFLIVSFFIGMLTYSLSIFLIDKDIRSIIVSFYNNRVKNKPRY</sequence>
<feature type="transmembrane region" description="Helical" evidence="7">
    <location>
        <begin position="109"/>
        <end position="128"/>
    </location>
</feature>